<dbReference type="EMBL" id="JYDW01003327">
    <property type="protein sequence ID" value="KRZ46456.1"/>
    <property type="molecule type" value="Genomic_DNA"/>
</dbReference>
<reference evidence="2 3" key="1">
    <citation type="submission" date="2015-05" db="EMBL/GenBank/DDBJ databases">
        <title>Evolution of Trichinella species and genotypes.</title>
        <authorList>
            <person name="Korhonen P.K."/>
            <person name="Edoardo P."/>
            <person name="Giuseppe L.R."/>
            <person name="Gasser R.B."/>
        </authorList>
    </citation>
    <scope>NUCLEOTIDE SEQUENCE [LARGE SCALE GENOMIC DNA]</scope>
    <source>
        <strain evidence="2">ISS10</strain>
    </source>
</reference>
<evidence type="ECO:0000313" key="3">
    <source>
        <dbReference type="Proteomes" id="UP000054721"/>
    </source>
</evidence>
<proteinExistence type="predicted"/>
<keyword evidence="1" id="KW-1133">Transmembrane helix</keyword>
<gene>
    <name evidence="2" type="ORF">T02_1286</name>
</gene>
<feature type="transmembrane region" description="Helical" evidence="1">
    <location>
        <begin position="6"/>
        <end position="25"/>
    </location>
</feature>
<protein>
    <submittedName>
        <fullName evidence="2">Uncharacterized protein</fullName>
    </submittedName>
</protein>
<evidence type="ECO:0000256" key="1">
    <source>
        <dbReference type="SAM" id="Phobius"/>
    </source>
</evidence>
<sequence>MGKHQSLTLLMILCYALIYMSGTLMEELRERLRVLK</sequence>
<accession>A0A0V1KH14</accession>
<keyword evidence="1" id="KW-0472">Membrane</keyword>
<dbReference type="AlphaFoldDB" id="A0A0V1KH14"/>
<evidence type="ECO:0000313" key="2">
    <source>
        <dbReference type="EMBL" id="KRZ46456.1"/>
    </source>
</evidence>
<organism evidence="2 3">
    <name type="scientific">Trichinella nativa</name>
    <dbReference type="NCBI Taxonomy" id="6335"/>
    <lineage>
        <taxon>Eukaryota</taxon>
        <taxon>Metazoa</taxon>
        <taxon>Ecdysozoa</taxon>
        <taxon>Nematoda</taxon>
        <taxon>Enoplea</taxon>
        <taxon>Dorylaimia</taxon>
        <taxon>Trichinellida</taxon>
        <taxon>Trichinellidae</taxon>
        <taxon>Trichinella</taxon>
    </lineage>
</organism>
<keyword evidence="3" id="KW-1185">Reference proteome</keyword>
<comment type="caution">
    <text evidence="2">The sequence shown here is derived from an EMBL/GenBank/DDBJ whole genome shotgun (WGS) entry which is preliminary data.</text>
</comment>
<dbReference type="Proteomes" id="UP000054721">
    <property type="component" value="Unassembled WGS sequence"/>
</dbReference>
<keyword evidence="1" id="KW-0812">Transmembrane</keyword>
<name>A0A0V1KH14_9BILA</name>